<proteinExistence type="predicted"/>
<feature type="compositionally biased region" description="Low complexity" evidence="1">
    <location>
        <begin position="53"/>
        <end position="63"/>
    </location>
</feature>
<accession>A0A5B0RRD1</accession>
<reference evidence="2 3" key="1">
    <citation type="submission" date="2019-05" db="EMBL/GenBank/DDBJ databases">
        <title>Emergence of the Ug99 lineage of the wheat stem rust pathogen through somatic hybridization.</title>
        <authorList>
            <person name="Li F."/>
            <person name="Upadhyaya N.M."/>
            <person name="Sperschneider J."/>
            <person name="Matny O."/>
            <person name="Nguyen-Phuc H."/>
            <person name="Mago R."/>
            <person name="Raley C."/>
            <person name="Miller M.E."/>
            <person name="Silverstein K.A.T."/>
            <person name="Henningsen E."/>
            <person name="Hirsch C.D."/>
            <person name="Visser B."/>
            <person name="Pretorius Z.A."/>
            <person name="Steffenson B.J."/>
            <person name="Schwessinger B."/>
            <person name="Dodds P.N."/>
            <person name="Figueroa M."/>
        </authorList>
    </citation>
    <scope>NUCLEOTIDE SEQUENCE [LARGE SCALE GENOMIC DNA]</scope>
    <source>
        <strain evidence="2 3">Ug99</strain>
    </source>
</reference>
<feature type="region of interest" description="Disordered" evidence="1">
    <location>
        <begin position="52"/>
        <end position="96"/>
    </location>
</feature>
<feature type="region of interest" description="Disordered" evidence="1">
    <location>
        <begin position="1"/>
        <end position="30"/>
    </location>
</feature>
<dbReference type="Proteomes" id="UP000325313">
    <property type="component" value="Unassembled WGS sequence"/>
</dbReference>
<name>A0A5B0RRD1_PUCGR</name>
<gene>
    <name evidence="2" type="ORF">PGTUg99_003996</name>
</gene>
<dbReference type="AlphaFoldDB" id="A0A5B0RRD1"/>
<dbReference type="EMBL" id="VDEP01000159">
    <property type="protein sequence ID" value="KAA1127615.1"/>
    <property type="molecule type" value="Genomic_DNA"/>
</dbReference>
<organism evidence="2 3">
    <name type="scientific">Puccinia graminis f. sp. tritici</name>
    <dbReference type="NCBI Taxonomy" id="56615"/>
    <lineage>
        <taxon>Eukaryota</taxon>
        <taxon>Fungi</taxon>
        <taxon>Dikarya</taxon>
        <taxon>Basidiomycota</taxon>
        <taxon>Pucciniomycotina</taxon>
        <taxon>Pucciniomycetes</taxon>
        <taxon>Pucciniales</taxon>
        <taxon>Pucciniaceae</taxon>
        <taxon>Puccinia</taxon>
    </lineage>
</organism>
<comment type="caution">
    <text evidence="2">The sequence shown here is derived from an EMBL/GenBank/DDBJ whole genome shotgun (WGS) entry which is preliminary data.</text>
</comment>
<evidence type="ECO:0000313" key="2">
    <source>
        <dbReference type="EMBL" id="KAA1127615.1"/>
    </source>
</evidence>
<feature type="compositionally biased region" description="Low complexity" evidence="1">
    <location>
        <begin position="73"/>
        <end position="85"/>
    </location>
</feature>
<protein>
    <submittedName>
        <fullName evidence="2">Uncharacterized protein</fullName>
    </submittedName>
</protein>
<evidence type="ECO:0000313" key="3">
    <source>
        <dbReference type="Proteomes" id="UP000325313"/>
    </source>
</evidence>
<evidence type="ECO:0000256" key="1">
    <source>
        <dbReference type="SAM" id="MobiDB-lite"/>
    </source>
</evidence>
<sequence length="96" mass="10566">MTGHNRPSSGGVLHQMTGQDRPSSGGVLHRMTGQYRPTKVECVLHQMTGYDHSSLQQQQSNSLALPSHFWKPNQKNTQNNQSTNKLGLAGISNPNK</sequence>